<keyword evidence="5" id="KW-1185">Reference proteome</keyword>
<dbReference type="InterPro" id="IPR013736">
    <property type="entry name" value="Xaa-Pro_dipept_C"/>
</dbReference>
<evidence type="ECO:0000256" key="1">
    <source>
        <dbReference type="ARBA" id="ARBA00022801"/>
    </source>
</evidence>
<proteinExistence type="predicted"/>
<feature type="compositionally biased region" description="Basic and acidic residues" evidence="2">
    <location>
        <begin position="65"/>
        <end position="75"/>
    </location>
</feature>
<evidence type="ECO:0000313" key="4">
    <source>
        <dbReference type="EMBL" id="NGO08965.1"/>
    </source>
</evidence>
<dbReference type="Pfam" id="PF08530">
    <property type="entry name" value="PepX_C"/>
    <property type="match status" value="1"/>
</dbReference>
<evidence type="ECO:0000259" key="3">
    <source>
        <dbReference type="SMART" id="SM00939"/>
    </source>
</evidence>
<evidence type="ECO:0000313" key="5">
    <source>
        <dbReference type="Proteomes" id="UP000472335"/>
    </source>
</evidence>
<dbReference type="Gene3D" id="2.60.120.260">
    <property type="entry name" value="Galactose-binding domain-like"/>
    <property type="match status" value="1"/>
</dbReference>
<feature type="domain" description="Xaa-Pro dipeptidyl-peptidase C-terminal" evidence="3">
    <location>
        <begin position="343"/>
        <end position="620"/>
    </location>
</feature>
<dbReference type="SUPFAM" id="SSF53474">
    <property type="entry name" value="alpha/beta-Hydrolases"/>
    <property type="match status" value="1"/>
</dbReference>
<dbReference type="Gene3D" id="3.40.50.1820">
    <property type="entry name" value="alpha/beta hydrolase"/>
    <property type="match status" value="1"/>
</dbReference>
<sequence length="630" mass="70146">MTQTSAAAAAGSAEHLADQRVWRRVLHIPARDGTVLAADLYVDRSEPSPRPVILERTPYGRRAPRGSDRSRHDEPVPVPEATSAYFVRAGYHVVRQDCRGRGDSGGTFVKYLNEGPDGADTVEWIAAQPWCDGNVAMMGVSYSAHAQTAAAAESPRHLAAMFLDSGGFSSAYEAGMRMGGAFELKQVTWAFEHAGESPEAERDPLVRAAFARTDLRDWFSALPWRPGTSPLRHVAEYEDYLLAQWREDAFGAYWRQPAIYGRGHYDRFPDVPSLHMASWYDPYVRSTIENFTALDRFKSSPAYLVMGPWTHGNRCVTYAGDVDFGPAATLSDNLDESYLSFRRRWFDAVLGRGDEPDALPRVTYFLMGGGDGRRDEAGRMRHGGEWRTDTRWPPAAARETAFYLHRSGELSPVAPEEREAWVEYDFDPDDPVPTLGGQVTSGEPVMVGGAFDQVPDARFYGAREPHLPLAARPDVVSLSTPPLTEPLTVTGPVTARLFISSSAPDTDFTVKLVDVHPPNEDYPHGFAMNLTEGIFRCRFHKSFEHPEPLTPGQVYEIRIPSPDTANRFETGHRLRVDISSSDFPRFDVNSNTGEPEALTRRRVVATNRVHMDAEHPSAVVLWVQPDTRVP</sequence>
<dbReference type="SMART" id="SM00939">
    <property type="entry name" value="PepX_C"/>
    <property type="match status" value="1"/>
</dbReference>
<dbReference type="Gene3D" id="1.10.3020.10">
    <property type="entry name" value="alpha-amino acid ester hydrolase ( Helical cap domain)"/>
    <property type="match status" value="1"/>
</dbReference>
<gene>
    <name evidence="4" type="ORF">G5C60_15475</name>
</gene>
<dbReference type="AlphaFoldDB" id="A0A6G4V4X2"/>
<dbReference type="SUPFAM" id="SSF49785">
    <property type="entry name" value="Galactose-binding domain-like"/>
    <property type="match status" value="1"/>
</dbReference>
<dbReference type="InterPro" id="IPR050585">
    <property type="entry name" value="Xaa-Pro_dipeptidyl-ppase/CocE"/>
</dbReference>
<dbReference type="NCBIfam" id="TIGR00976">
    <property type="entry name" value="CocE_NonD"/>
    <property type="match status" value="1"/>
</dbReference>
<dbReference type="InterPro" id="IPR000383">
    <property type="entry name" value="Xaa-Pro-like_dom"/>
</dbReference>
<dbReference type="EMBL" id="JAAKZY010000041">
    <property type="protein sequence ID" value="NGO08965.1"/>
    <property type="molecule type" value="Genomic_DNA"/>
</dbReference>
<dbReference type="GO" id="GO:0008239">
    <property type="term" value="F:dipeptidyl-peptidase activity"/>
    <property type="evidence" value="ECO:0007669"/>
    <property type="project" value="InterPro"/>
</dbReference>
<comment type="caution">
    <text evidence="4">The sequence shown here is derived from an EMBL/GenBank/DDBJ whole genome shotgun (WGS) entry which is preliminary data.</text>
</comment>
<reference evidence="4 5" key="1">
    <citation type="submission" date="2020-02" db="EMBL/GenBank/DDBJ databases">
        <title>Whole-genome analyses of novel actinobacteria.</title>
        <authorList>
            <person name="Sahin N."/>
            <person name="Gencbay T."/>
        </authorList>
    </citation>
    <scope>NUCLEOTIDE SEQUENCE [LARGE SCALE GENOMIC DNA]</scope>
    <source>
        <strain evidence="4 5">HC44</strain>
    </source>
</reference>
<organism evidence="4 5">
    <name type="scientific">Streptomyces scabichelini</name>
    <dbReference type="NCBI Taxonomy" id="2711217"/>
    <lineage>
        <taxon>Bacteria</taxon>
        <taxon>Bacillati</taxon>
        <taxon>Actinomycetota</taxon>
        <taxon>Actinomycetes</taxon>
        <taxon>Kitasatosporales</taxon>
        <taxon>Streptomycetaceae</taxon>
        <taxon>Streptomyces</taxon>
    </lineage>
</organism>
<dbReference type="Proteomes" id="UP000472335">
    <property type="component" value="Unassembled WGS sequence"/>
</dbReference>
<dbReference type="InterPro" id="IPR029058">
    <property type="entry name" value="AB_hydrolase_fold"/>
</dbReference>
<dbReference type="InterPro" id="IPR005674">
    <property type="entry name" value="CocE/Ser_esterase"/>
</dbReference>
<accession>A0A6G4V4X2</accession>
<dbReference type="PANTHER" id="PTHR43056">
    <property type="entry name" value="PEPTIDASE S9 PROLYL OLIGOPEPTIDASE"/>
    <property type="match status" value="1"/>
</dbReference>
<feature type="region of interest" description="Disordered" evidence="2">
    <location>
        <begin position="49"/>
        <end position="77"/>
    </location>
</feature>
<name>A0A6G4V4X2_9ACTN</name>
<keyword evidence="1 4" id="KW-0378">Hydrolase</keyword>
<evidence type="ECO:0000256" key="2">
    <source>
        <dbReference type="SAM" id="MobiDB-lite"/>
    </source>
</evidence>
<dbReference type="RefSeq" id="WP_165259464.1">
    <property type="nucleotide sequence ID" value="NZ_JAAKZY010000041.1"/>
</dbReference>
<dbReference type="Pfam" id="PF02129">
    <property type="entry name" value="Peptidase_S15"/>
    <property type="match status" value="1"/>
</dbReference>
<dbReference type="InterPro" id="IPR008979">
    <property type="entry name" value="Galactose-bd-like_sf"/>
</dbReference>
<protein>
    <submittedName>
        <fullName evidence="4">CocE/NonD family hydrolase</fullName>
    </submittedName>
</protein>
<dbReference type="PANTHER" id="PTHR43056:SF10">
    <property type="entry name" value="COCE_NOND FAMILY, PUTATIVE (AFU_ORTHOLOGUE AFUA_7G00600)-RELATED"/>
    <property type="match status" value="1"/>
</dbReference>